<reference evidence="1" key="1">
    <citation type="submission" date="2021-04" db="EMBL/GenBank/DDBJ databases">
        <title>Oceanospirillales bacteria with DddD are important DMSP degraders in coastal seawater.</title>
        <authorList>
            <person name="Liu J."/>
        </authorList>
    </citation>
    <scope>NUCLEOTIDE SEQUENCE</scope>
    <source>
        <strain evidence="1">GY6</strain>
    </source>
</reference>
<proteinExistence type="predicted"/>
<evidence type="ECO:0000313" key="1">
    <source>
        <dbReference type="EMBL" id="UTW04456.1"/>
    </source>
</evidence>
<dbReference type="Proteomes" id="UP001059950">
    <property type="component" value="Chromosome"/>
</dbReference>
<accession>A0ABY5GWS8</accession>
<dbReference type="InterPro" id="IPR038081">
    <property type="entry name" value="CalX-like_sf"/>
</dbReference>
<organism evidence="1 2">
    <name type="scientific">Amphritea atlantica</name>
    <dbReference type="NCBI Taxonomy" id="355243"/>
    <lineage>
        <taxon>Bacteria</taxon>
        <taxon>Pseudomonadati</taxon>
        <taxon>Pseudomonadota</taxon>
        <taxon>Gammaproteobacteria</taxon>
        <taxon>Oceanospirillales</taxon>
        <taxon>Oceanospirillaceae</taxon>
        <taxon>Amphritea</taxon>
    </lineage>
</organism>
<dbReference type="InterPro" id="IPR047777">
    <property type="entry name" value="LapA-like_RM"/>
</dbReference>
<keyword evidence="2" id="KW-1185">Reference proteome</keyword>
<sequence>MENIENTKGMVVNVSGEVVAIDTQGTERQLEAGAQISAGDMIVVRPNGNAELNLGPDKIETIPSDTAAVLEIDPETGEMVLVIQSVGAEGLEVADIQQAILAGQDPTEILEETAAGNTPPSRAGFSDFQTVGRTAEEVIAQAGFDTAADLYTPDPYVEDTGEFVAAEIPTVIFVGNPETQLNSVTVPEGSEAIFTVNLSGSSNSVQSYAIGLADGTATGGGVDYTDLLTDSSFSNGVTFVGGNVLVPAGVTSFTVTIPTTLDNVKEAESESFFLTVGGQSGEGVITENSVFEVQSVTSDTQDEGNTLVHTVTLSGSSVNDETFSFVLADNTTESGDWSNLQFSDGVTLNAGVITVPAGVTSFTVSTDAATDADVENSEFYDLTVGGVAATGTITDASDITVSSVTSDTQDEGNTLVHTVTLSGSSVNDETFSFVLADNTTESGDWSNLQFSDGVTLNAGVITVPAGVTSFTVSTDAATDADVENSEFYDLTVGGVAATGTITDASDITVSSVTSDTQDEGNTLVHTVTLSGSSVNDETFSFSLADNTTESGDWSNLQFSDGVTLNAGVITVPAGVTSFTVSTDAATDADVENSEFYDLTVGGVAATGTITDASDITVSSVTSDTQDEGNTLVHTVTLSGSSVNDETFSFVLADNTTESGDWSNLQFSDGVTLNAGVITVPAGVTSFTVSTDAATDADVENSEFYDLTVGGVAATGTITDASDITVSSVTSDTQDEGNTLVHTVTLSGSSVNDETFSFSLADNTTESGDWSNLQFSDGVTLNAGVITVPAGVTSFTVSTDAATDADVENSEFYDLTVGGVAATGTITDASDITVSSVTSDTQDEGNTLVHTVTLSGSSVNDETFSFVLADNTTESGDWSNLQFSDGVTLNAGVITVPAGVTSFTVSTDAATDADVENSEFYDLTVGGVAATGTITDASDITVSSVTSDTQDEGNTLVHTVTLSGSSVNDETFSFSLADNTTESGDWSNLQFSDGVTLNAGVITVPAGVTSFTVSTDAATDADVENSEFYDLTVGGVAATGTITDASDITVSSVTSDTQDEGNTLVHTVTLSGSSVNDETFSFVLADNTTEPEDWSNLQFSDGVTLNAGVITVPAGVTSFTVSTDAATDAGVENSEFYDLTVGGVAATGTIEDASGITVSSVTSDTQDEGNTLVHTVTLSGSSVNDETFSFSLADNTTESGDWSNLQFSDGVTLNAGVITVPAGVTSFTVSTDAATDADVENSEFYDLTVGGVAATGTITDASDITVSSVTSDTQDEGNTLVHTVTLSGSSVNDETFSFVLADNTTESGDWSNLQFSDGVTLNAGVITVPAGVTSFTVSTDAATDADVENSEFYDLTVGGVAATGTITDASDITVSSVTSDTQDEGNTLVHTVTLSGSSVNDETFSFVLADNTTEPEDWSNLQFSDGVTLNAGVITVPAGVTSFTVSTDAATDADVENSEFYDLTVGGVAATGTITDASDITVSSVTSDTQDEGNTLVHTVTLSGSSVNDETFSFVLADNTTESGDWSNLQFSDGVTLNAGVITVPAGVTSFTVSTDAATDADVENSEFYDLTVGGVAATGTITDASDITVSSVTSDTQDEGNTLVHTVTLSGSSVNDETFSFSLADNTTESGDWSNLQFSDGVTLNAGVITVPAGVTSFTVSTDAATDADVENSEFYDLTVGGVAATGTITDASDITVSSVTSDTQDEGNTLVHTVTLSGSSVNDETFSFVLADNTTESGDWSNLQFSDGVTLNAGVITVPAGVTSFTVSTDAATDADVENSEFYDLTVGGVAATGTITDASDITVSSVTSDTQDEGNTLVHTVTLSGSSVNDETFSFVLADNTTEPEDWSNLQFSDGVTLNAGVITVPAGVTSFTVSTDAATDADVENSEFYDLTVGGVAATGTITDASDITVSSVTSDTQDEGNTLVHTVTLSGSSVNDETFSFSLADNTTASGDWSNLQFSDGVTLNAGVITVPAGVTSFTVSTDAATDADVENSEFYDLTVGGVAATGTITDASDITVSSVTSDTQDEGNTLVHTVTLSGSSVNDETFSFSLADNTTESGDWSNLQFSDGVTLNAGVITVPAGVTSFTVSTDAATDMIVEGDEFYDLTVGGVAATGTITDANTLSADDAASDDDYVNENLDGALGNITATGSISDVDSDLTLSIDTSSATLASLTSNTNSVYYDWDSGTNTLTASTDSTFTDDAALVFTLVLDTVNDQYTFTQLGALDHPVANSEDDIVLPFTLVAGLYSTDFSITVNDDVPEVMGELSIAALNDGSYSETGVLTNVVLSNDITSIEWDTSSLPDLVFDGNPIIYVDDGNGTLTGELEDGTLVFRVVIDPTSVNSDMNPQYTFELLNEAGQLGQNVSETTYTVLSGGNIDNLVLGFGDNLINSITALDGSGSTATVNTNNGWIGVGGNWFNDGDVLTMDFNNTDGTDAQVSQLDFLVEGQGSAAYTLNWTVTVAVNENGDLVTYSGSVDGQGNSDQPFTIPLQDGALYFTEVTIAAPDDGSDFRVSFSGVTSTDFTSDINLDLGYTLTDSDNDTATGSVNVTLQGESDSVVTLESTAGNDILVGSDGDDIFMWNTGDEGTSVDPAQDIVKYFDVNDDTLDLSSLLDGIGMPDGGPVEDYLHIVDNGDSVSLTVQTGASGDVVQEIQLENVTMDSLTTHYGVSADQVLTSLIQDADPKIII</sequence>
<evidence type="ECO:0000313" key="2">
    <source>
        <dbReference type="Proteomes" id="UP001059950"/>
    </source>
</evidence>
<protein>
    <submittedName>
        <fullName evidence="1">Retention module-containing protein</fullName>
    </submittedName>
</protein>
<dbReference type="SMART" id="SM00710">
    <property type="entry name" value="PbH1"/>
    <property type="match status" value="17"/>
</dbReference>
<name>A0ABY5GWS8_9GAMM</name>
<dbReference type="Gene3D" id="2.60.40.2030">
    <property type="match status" value="1"/>
</dbReference>
<dbReference type="NCBIfam" id="NF033682">
    <property type="entry name" value="retention_LapA"/>
    <property type="match status" value="1"/>
</dbReference>
<dbReference type="EMBL" id="CP073344">
    <property type="protein sequence ID" value="UTW04456.1"/>
    <property type="molecule type" value="Genomic_DNA"/>
</dbReference>
<dbReference type="InterPro" id="IPR006626">
    <property type="entry name" value="PbH1"/>
</dbReference>
<gene>
    <name evidence="1" type="ORF">KDX31_05480</name>
</gene>
<dbReference type="SUPFAM" id="SSF141072">
    <property type="entry name" value="CalX-like"/>
    <property type="match status" value="15"/>
</dbReference>